<gene>
    <name evidence="1" type="ORF">FGK63_17540</name>
</gene>
<sequence>MTTLFALAAVVPAVILAGLLAWRQQDHRADAAEMARLLALQPRDPQRFSADMVAGLPEPARRFFRFAIAEGTPLCTVAQIGMKGKFGLGSKNAPNYMDMTAEQVLAAPEGFVWKMSAGSGLSRLSGSDGTTWTRFWLAGLVPVARLGGDPDHSRSAFGRYVAEAVFWTPAALLPGPDVTWEQLGDDAARVVVRHGGLEQSVDVTVGEDGRPTRVEFPRWSNANPDNTFRVLPFGGYLSNYAEFAGFRLPTHVEAGNFFGTGEYFPFFVIDVTDIRFPAPVS</sequence>
<dbReference type="Pfam" id="PF20181">
    <property type="entry name" value="DUF6544"/>
    <property type="match status" value="1"/>
</dbReference>
<proteinExistence type="predicted"/>
<accession>A0ABY2WTM9</accession>
<organism evidence="1 2">
    <name type="scientific">Ruegeria sediminis</name>
    <dbReference type="NCBI Taxonomy" id="2583820"/>
    <lineage>
        <taxon>Bacteria</taxon>
        <taxon>Pseudomonadati</taxon>
        <taxon>Pseudomonadota</taxon>
        <taxon>Alphaproteobacteria</taxon>
        <taxon>Rhodobacterales</taxon>
        <taxon>Roseobacteraceae</taxon>
        <taxon>Ruegeria</taxon>
    </lineage>
</organism>
<protein>
    <submittedName>
        <fullName evidence="1">Uncharacterized protein</fullName>
    </submittedName>
</protein>
<keyword evidence="2" id="KW-1185">Reference proteome</keyword>
<dbReference type="InterPro" id="IPR046674">
    <property type="entry name" value="DUF6544"/>
</dbReference>
<evidence type="ECO:0000313" key="1">
    <source>
        <dbReference type="EMBL" id="TMV04883.1"/>
    </source>
</evidence>
<name>A0ABY2WTM9_9RHOB</name>
<dbReference type="RefSeq" id="WP_138844684.1">
    <property type="nucleotide sequence ID" value="NZ_VCPD01000007.1"/>
</dbReference>
<dbReference type="EMBL" id="VCPD01000007">
    <property type="protein sequence ID" value="TMV04883.1"/>
    <property type="molecule type" value="Genomic_DNA"/>
</dbReference>
<comment type="caution">
    <text evidence="1">The sequence shown here is derived from an EMBL/GenBank/DDBJ whole genome shotgun (WGS) entry which is preliminary data.</text>
</comment>
<reference evidence="1 2" key="1">
    <citation type="submission" date="2019-05" db="EMBL/GenBank/DDBJ databases">
        <title>Ruegeria sp. nov., isolated from tidal flat.</title>
        <authorList>
            <person name="Kim W."/>
        </authorList>
    </citation>
    <scope>NUCLEOTIDE SEQUENCE [LARGE SCALE GENOMIC DNA]</scope>
    <source>
        <strain evidence="1 2">CAU 1488</strain>
    </source>
</reference>
<dbReference type="Proteomes" id="UP001193035">
    <property type="component" value="Unassembled WGS sequence"/>
</dbReference>
<evidence type="ECO:0000313" key="2">
    <source>
        <dbReference type="Proteomes" id="UP001193035"/>
    </source>
</evidence>